<dbReference type="EMBL" id="LXQA010026825">
    <property type="protein sequence ID" value="MCH94230.1"/>
    <property type="molecule type" value="Genomic_DNA"/>
</dbReference>
<evidence type="ECO:0000313" key="1">
    <source>
        <dbReference type="EMBL" id="MCH94230.1"/>
    </source>
</evidence>
<comment type="caution">
    <text evidence="1">The sequence shown here is derived from an EMBL/GenBank/DDBJ whole genome shotgun (WGS) entry which is preliminary data.</text>
</comment>
<organism evidence="1 2">
    <name type="scientific">Trifolium medium</name>
    <dbReference type="NCBI Taxonomy" id="97028"/>
    <lineage>
        <taxon>Eukaryota</taxon>
        <taxon>Viridiplantae</taxon>
        <taxon>Streptophyta</taxon>
        <taxon>Embryophyta</taxon>
        <taxon>Tracheophyta</taxon>
        <taxon>Spermatophyta</taxon>
        <taxon>Magnoliopsida</taxon>
        <taxon>eudicotyledons</taxon>
        <taxon>Gunneridae</taxon>
        <taxon>Pentapetalae</taxon>
        <taxon>rosids</taxon>
        <taxon>fabids</taxon>
        <taxon>Fabales</taxon>
        <taxon>Fabaceae</taxon>
        <taxon>Papilionoideae</taxon>
        <taxon>50 kb inversion clade</taxon>
        <taxon>NPAAA clade</taxon>
        <taxon>Hologalegina</taxon>
        <taxon>IRL clade</taxon>
        <taxon>Trifolieae</taxon>
        <taxon>Trifolium</taxon>
    </lineage>
</organism>
<evidence type="ECO:0000313" key="2">
    <source>
        <dbReference type="Proteomes" id="UP000265520"/>
    </source>
</evidence>
<reference evidence="1 2" key="1">
    <citation type="journal article" date="2018" name="Front. Plant Sci.">
        <title>Red Clover (Trifolium pratense) and Zigzag Clover (T. medium) - A Picture of Genomic Similarities and Differences.</title>
        <authorList>
            <person name="Dluhosova J."/>
            <person name="Istvanek J."/>
            <person name="Nedelnik J."/>
            <person name="Repkova J."/>
        </authorList>
    </citation>
    <scope>NUCLEOTIDE SEQUENCE [LARGE SCALE GENOMIC DNA]</scope>
    <source>
        <strain evidence="2">cv. 10/8</strain>
        <tissue evidence="1">Leaf</tissue>
    </source>
</reference>
<name>A0A392N341_9FABA</name>
<proteinExistence type="predicted"/>
<protein>
    <submittedName>
        <fullName evidence="1">Uncharacterized protein</fullName>
    </submittedName>
</protein>
<sequence>MLEENEELWYKVLVAKYGVEDGFILGGGSGIKASVWWKDLASVTEGKWLGWGVGGEGWQWRRRSSLLRKRGWWKSVLFCLLILLY</sequence>
<dbReference type="AlphaFoldDB" id="A0A392N341"/>
<dbReference type="Proteomes" id="UP000265520">
    <property type="component" value="Unassembled WGS sequence"/>
</dbReference>
<accession>A0A392N341</accession>
<feature type="non-terminal residue" evidence="1">
    <location>
        <position position="85"/>
    </location>
</feature>
<keyword evidence="2" id="KW-1185">Reference proteome</keyword>